<organism evidence="6 7">
    <name type="scientific">Hoeflea olei</name>
    <dbReference type="NCBI Taxonomy" id="1480615"/>
    <lineage>
        <taxon>Bacteria</taxon>
        <taxon>Pseudomonadati</taxon>
        <taxon>Pseudomonadota</taxon>
        <taxon>Alphaproteobacteria</taxon>
        <taxon>Hyphomicrobiales</taxon>
        <taxon>Rhizobiaceae</taxon>
        <taxon>Hoeflea</taxon>
    </lineage>
</organism>
<proteinExistence type="inferred from homology"/>
<gene>
    <name evidence="6" type="ORF">AWJ14_05195</name>
</gene>
<dbReference type="SUPFAM" id="SSF64518">
    <property type="entry name" value="Phase 1 flagellin"/>
    <property type="match status" value="1"/>
</dbReference>
<evidence type="ECO:0000259" key="5">
    <source>
        <dbReference type="Pfam" id="PF00700"/>
    </source>
</evidence>
<evidence type="ECO:0000256" key="1">
    <source>
        <dbReference type="ARBA" id="ARBA00005709"/>
    </source>
</evidence>
<comment type="function">
    <text evidence="3">Flagellin is the subunit protein which polymerizes to form the filaments of bacterial flagella.</text>
</comment>
<sequence length="311" mass="33148">MSFSIHTNRSAMTALATLRLIDAQLDTTMQRVTTGLRVNDASDNSAYWSIATTLRSDIKAKDTVLDALGLSRAMADIASAGMSQAVDIAAEIKSKLALASEPGVDKTKINKELAELKAQLGNVAQSASFNGQNWLYGSPGTVSMPASIKDYGGFVSVGYIEIDKGQTVLIDPADDANGILTRDRNVTTQGGSAEAFYLLGAGTSPTAREIALDANTTADDLTGMMRAMDRIEQDLIDANALIGVKAKGIERQEAFTKKLIEVSKKALGRLVDADMAEESTRLKALQAQKQLAIQSLSIANTQADSILQLFR</sequence>
<dbReference type="InterPro" id="IPR046358">
    <property type="entry name" value="Flagellin_C"/>
</dbReference>
<accession>A0A1C1YYK3</accession>
<evidence type="ECO:0000259" key="4">
    <source>
        <dbReference type="Pfam" id="PF00669"/>
    </source>
</evidence>
<comment type="similarity">
    <text evidence="1 3">Belongs to the bacterial flagellin family.</text>
</comment>
<name>A0A1C1YYK3_9HYPH</name>
<dbReference type="GO" id="GO:0005576">
    <property type="term" value="C:extracellular region"/>
    <property type="evidence" value="ECO:0007669"/>
    <property type="project" value="UniProtKB-SubCell"/>
</dbReference>
<reference evidence="6 7" key="1">
    <citation type="submission" date="2015-12" db="EMBL/GenBank/DDBJ databases">
        <authorList>
            <person name="Shamseldin A."/>
            <person name="Moawad H."/>
            <person name="Abd El-Rahim W.M."/>
            <person name="Sadowsky M.J."/>
        </authorList>
    </citation>
    <scope>NUCLEOTIDE SEQUENCE [LARGE SCALE GENOMIC DNA]</scope>
    <source>
        <strain evidence="6 7">JC234</strain>
    </source>
</reference>
<comment type="subcellular location">
    <subcellularLocation>
        <location evidence="3">Secreted</location>
    </subcellularLocation>
    <subcellularLocation>
        <location evidence="3">Bacterial flagellum</location>
    </subcellularLocation>
</comment>
<evidence type="ECO:0000313" key="6">
    <source>
        <dbReference type="EMBL" id="OCW58547.1"/>
    </source>
</evidence>
<dbReference type="EMBL" id="LQZT01000005">
    <property type="protein sequence ID" value="OCW58547.1"/>
    <property type="molecule type" value="Genomic_DNA"/>
</dbReference>
<dbReference type="GO" id="GO:0009288">
    <property type="term" value="C:bacterial-type flagellum"/>
    <property type="evidence" value="ECO:0007669"/>
    <property type="project" value="UniProtKB-SubCell"/>
</dbReference>
<dbReference type="PANTHER" id="PTHR42792">
    <property type="entry name" value="FLAGELLIN"/>
    <property type="match status" value="1"/>
</dbReference>
<dbReference type="Pfam" id="PF00700">
    <property type="entry name" value="Flagellin_C"/>
    <property type="match status" value="1"/>
</dbReference>
<protein>
    <recommendedName>
        <fullName evidence="3">Flagellin</fullName>
    </recommendedName>
</protein>
<evidence type="ECO:0000256" key="3">
    <source>
        <dbReference type="RuleBase" id="RU362073"/>
    </source>
</evidence>
<dbReference type="STRING" id="1480615.AWJ14_05195"/>
<dbReference type="GO" id="GO:0005198">
    <property type="term" value="F:structural molecule activity"/>
    <property type="evidence" value="ECO:0007669"/>
    <property type="project" value="UniProtKB-UniRule"/>
</dbReference>
<dbReference type="OrthoDB" id="8328560at2"/>
<dbReference type="PRINTS" id="PR00207">
    <property type="entry name" value="FLAGELLIN"/>
</dbReference>
<dbReference type="Proteomes" id="UP000094795">
    <property type="component" value="Unassembled WGS sequence"/>
</dbReference>
<keyword evidence="7" id="KW-1185">Reference proteome</keyword>
<dbReference type="AlphaFoldDB" id="A0A1C1YYK3"/>
<dbReference type="RefSeq" id="WP_066175992.1">
    <property type="nucleotide sequence ID" value="NZ_LQZT01000005.1"/>
</dbReference>
<feature type="domain" description="Flagellin C-terminal" evidence="5">
    <location>
        <begin position="229"/>
        <end position="310"/>
    </location>
</feature>
<dbReference type="Gene3D" id="1.20.1330.10">
    <property type="entry name" value="f41 fragment of flagellin, N-terminal domain"/>
    <property type="match status" value="1"/>
</dbReference>
<feature type="domain" description="Flagellin N-terminal" evidence="4">
    <location>
        <begin position="5"/>
        <end position="138"/>
    </location>
</feature>
<keyword evidence="2 3" id="KW-0975">Bacterial flagellum</keyword>
<dbReference type="Pfam" id="PF00669">
    <property type="entry name" value="Flagellin_N"/>
    <property type="match status" value="1"/>
</dbReference>
<dbReference type="PANTHER" id="PTHR42792:SF2">
    <property type="entry name" value="FLAGELLIN"/>
    <property type="match status" value="1"/>
</dbReference>
<evidence type="ECO:0000313" key="7">
    <source>
        <dbReference type="Proteomes" id="UP000094795"/>
    </source>
</evidence>
<comment type="caution">
    <text evidence="6">The sequence shown here is derived from an EMBL/GenBank/DDBJ whole genome shotgun (WGS) entry which is preliminary data.</text>
</comment>
<keyword evidence="3" id="KW-0964">Secreted</keyword>
<dbReference type="InterPro" id="IPR001492">
    <property type="entry name" value="Flagellin"/>
</dbReference>
<evidence type="ECO:0000256" key="2">
    <source>
        <dbReference type="ARBA" id="ARBA00023143"/>
    </source>
</evidence>
<dbReference type="InterPro" id="IPR001029">
    <property type="entry name" value="Flagellin_N"/>
</dbReference>